<evidence type="ECO:0000256" key="7">
    <source>
        <dbReference type="PROSITE-ProRule" id="PRU00332"/>
    </source>
</evidence>
<feature type="region of interest" description="Disordered" evidence="8">
    <location>
        <begin position="85"/>
        <end position="109"/>
    </location>
</feature>
<keyword evidence="6" id="KW-0007">Acetylation</keyword>
<evidence type="ECO:0000256" key="8">
    <source>
        <dbReference type="SAM" id="MobiDB-lite"/>
    </source>
</evidence>
<dbReference type="SUPFAM" id="SSF46785">
    <property type="entry name" value="Winged helix' DNA-binding domain"/>
    <property type="match status" value="1"/>
</dbReference>
<dbReference type="AlphaFoldDB" id="A0A7J7R2Z4"/>
<evidence type="ECO:0000313" key="10">
    <source>
        <dbReference type="EMBL" id="KAF6270531.1"/>
    </source>
</evidence>
<evidence type="ECO:0000256" key="2">
    <source>
        <dbReference type="ARBA" id="ARBA00022481"/>
    </source>
</evidence>
<reference evidence="10 11" key="1">
    <citation type="journal article" date="2020" name="Nature">
        <title>Six reference-quality genomes reveal evolution of bat adaptations.</title>
        <authorList>
            <person name="Jebb D."/>
            <person name="Huang Z."/>
            <person name="Pippel M."/>
            <person name="Hughes G.M."/>
            <person name="Lavrichenko K."/>
            <person name="Devanna P."/>
            <person name="Winkler S."/>
            <person name="Jermiin L.S."/>
            <person name="Skirmuntt E.C."/>
            <person name="Katzourakis A."/>
            <person name="Burkitt-Gray L."/>
            <person name="Ray D.A."/>
            <person name="Sullivan K.A.M."/>
            <person name="Roscito J.G."/>
            <person name="Kirilenko B.M."/>
            <person name="Davalos L.M."/>
            <person name="Corthals A.P."/>
            <person name="Power M.L."/>
            <person name="Jones G."/>
            <person name="Ransome R.D."/>
            <person name="Dechmann D.K.N."/>
            <person name="Locatelli A.G."/>
            <person name="Puechmaille S.J."/>
            <person name="Fedrigo O."/>
            <person name="Jarvis E.D."/>
            <person name="Hiller M."/>
            <person name="Vernes S.C."/>
            <person name="Myers E.W."/>
            <person name="Teeling E.C."/>
        </authorList>
    </citation>
    <scope>NUCLEOTIDE SEQUENCE [LARGE SCALE GENOMIC DNA]</scope>
    <source>
        <strain evidence="10">MRhiFer1</strain>
        <tissue evidence="10">Lung</tissue>
    </source>
</reference>
<dbReference type="InterPro" id="IPR058699">
    <property type="entry name" value="RRM_LARP4/4B"/>
</dbReference>
<dbReference type="PROSITE" id="PS50961">
    <property type="entry name" value="HTH_LA"/>
    <property type="match status" value="1"/>
</dbReference>
<dbReference type="GO" id="GO:0010494">
    <property type="term" value="C:cytoplasmic stress granule"/>
    <property type="evidence" value="ECO:0007669"/>
    <property type="project" value="TreeGrafter"/>
</dbReference>
<feature type="compositionally biased region" description="Basic residues" evidence="8">
    <location>
        <begin position="494"/>
        <end position="504"/>
    </location>
</feature>
<name>A0A7J7R2Z4_RHIFE</name>
<dbReference type="InterPro" id="IPR045180">
    <property type="entry name" value="La_dom_prot"/>
</dbReference>
<evidence type="ECO:0000256" key="4">
    <source>
        <dbReference type="ARBA" id="ARBA00022553"/>
    </source>
</evidence>
<comment type="subcellular location">
    <subcellularLocation>
        <location evidence="1">Cytoplasm</location>
        <location evidence="1">Cytosol</location>
    </subcellularLocation>
</comment>
<dbReference type="OrthoDB" id="10046764at2759"/>
<dbReference type="PANTHER" id="PTHR22792">
    <property type="entry name" value="LUPUS LA PROTEIN-RELATED"/>
    <property type="match status" value="1"/>
</dbReference>
<dbReference type="PANTHER" id="PTHR22792:SF43">
    <property type="entry name" value="LA-RELATED PROTEIN 4B"/>
    <property type="match status" value="1"/>
</dbReference>
<evidence type="ECO:0000256" key="5">
    <source>
        <dbReference type="ARBA" id="ARBA00022884"/>
    </source>
</evidence>
<evidence type="ECO:0000256" key="6">
    <source>
        <dbReference type="ARBA" id="ARBA00022990"/>
    </source>
</evidence>
<feature type="domain" description="HTH La-type RNA-binding" evidence="9">
    <location>
        <begin position="151"/>
        <end position="240"/>
    </location>
</feature>
<feature type="compositionally biased region" description="Polar residues" evidence="8">
    <location>
        <begin position="31"/>
        <end position="43"/>
    </location>
</feature>
<comment type="caution">
    <text evidence="10">The sequence shown here is derived from an EMBL/GenBank/DDBJ whole genome shotgun (WGS) entry which is preliminary data.</text>
</comment>
<dbReference type="Pfam" id="PF26088">
    <property type="entry name" value="RRM_LARP4"/>
    <property type="match status" value="1"/>
</dbReference>
<dbReference type="InterPro" id="IPR034900">
    <property type="entry name" value="LARP4B_RRM"/>
</dbReference>
<feature type="compositionally biased region" description="Polar residues" evidence="8">
    <location>
        <begin position="569"/>
        <end position="579"/>
    </location>
</feature>
<gene>
    <name evidence="10" type="ORF">mRhiFer1_007611</name>
</gene>
<sequence length="729" mass="79458">MTSDQDAKVVAEPQGQRVQEGKDSAHLMNGPISQTTSETSSIPALSQVPAAKVSELNPNAKVWGTPVLHLEAGSAADGGVRAAWEDVPGRRPDCSQGELDANGDDDGSHEVAALPEVQESDQTAMSTVALDHSEYECPPESSDAGGNESQPESQEDPREVLKKTLEFCLSRENLASDMYLISQMDSDQYVPITTVANLDHIKKLSTDLHLIVEVLRSLPLVQVDEKGEKVRPNQNRCIVILREIPESTPVEEVEALFKGDNLPKFINCEFAYNDNWFITFETEADAQQAYKYLREEVKTFQGKPIKARIKAKAIAINTFLPKNGFRPLDMSLYTQHRYTASFYLPPVYSPQQHFPLYSLVAPQTWSATHSYLDPPLVTPFPNTGFINGFTSPTFKPATSPLTSLRQYPPRSRNPGKSHLRHTIPSADRGPGLLESPSIFNFTADRLMNGVRSPQTRQTGQPRARGQNPPASAKRDAGAPRVEPGGLESSPGLGRGRKNSFGYRKKREEKFTRSQTQSPTPPKPPSPSFELGLSNFPPLPGAAGHLKADDLFENRLSSLLLGSSKERSLSTDAGVSTLPSATPREPPGPAPCTLSAAHERAPSPAHLPEDPKVVEKPREASSVDRLPSAPTATASKSVQVNGVSLELRKPSYAEICQRTNREPPSSPLQPPKEQKPNAVSCGKGEKQLSEKEPPAAKASPGPPRDQRRPPGPSVGKRPHREQSTPPRSPQ</sequence>
<feature type="region of interest" description="Disordered" evidence="8">
    <location>
        <begin position="1"/>
        <end position="43"/>
    </location>
</feature>
<dbReference type="Gene3D" id="1.10.10.10">
    <property type="entry name" value="Winged helix-like DNA-binding domain superfamily/Winged helix DNA-binding domain"/>
    <property type="match status" value="1"/>
</dbReference>
<dbReference type="Pfam" id="PF05383">
    <property type="entry name" value="La"/>
    <property type="match status" value="1"/>
</dbReference>
<dbReference type="InterPro" id="IPR012677">
    <property type="entry name" value="Nucleotide-bd_a/b_plait_sf"/>
</dbReference>
<dbReference type="Proteomes" id="UP000585614">
    <property type="component" value="Unassembled WGS sequence"/>
</dbReference>
<feature type="region of interest" description="Disordered" evidence="8">
    <location>
        <begin position="134"/>
        <end position="159"/>
    </location>
</feature>
<dbReference type="CDD" id="cd12706">
    <property type="entry name" value="RRM_LARP5"/>
    <property type="match status" value="1"/>
</dbReference>
<dbReference type="SUPFAM" id="SSF54928">
    <property type="entry name" value="RNA-binding domain, RBD"/>
    <property type="match status" value="1"/>
</dbReference>
<dbReference type="FunFam" id="1.10.10.10:FF:000144">
    <property type="entry name" value="la-related protein 4 isoform X2"/>
    <property type="match status" value="1"/>
</dbReference>
<dbReference type="InterPro" id="IPR035979">
    <property type="entry name" value="RBD_domain_sf"/>
</dbReference>
<accession>A0A7J7R2Z4</accession>
<keyword evidence="10" id="KW-0687">Ribonucleoprotein</keyword>
<feature type="compositionally biased region" description="Polar residues" evidence="8">
    <location>
        <begin position="451"/>
        <end position="460"/>
    </location>
</feature>
<dbReference type="GO" id="GO:0003730">
    <property type="term" value="F:mRNA 3'-UTR binding"/>
    <property type="evidence" value="ECO:0007669"/>
    <property type="project" value="TreeGrafter"/>
</dbReference>
<feature type="region of interest" description="Disordered" evidence="8">
    <location>
        <begin position="561"/>
        <end position="729"/>
    </location>
</feature>
<dbReference type="GO" id="GO:0005829">
    <property type="term" value="C:cytosol"/>
    <property type="evidence" value="ECO:0007669"/>
    <property type="project" value="UniProtKB-SubCell"/>
</dbReference>
<proteinExistence type="predicted"/>
<evidence type="ECO:0000313" key="11">
    <source>
        <dbReference type="Proteomes" id="UP000585614"/>
    </source>
</evidence>
<feature type="region of interest" description="Disordered" evidence="8">
    <location>
        <begin position="451"/>
        <end position="535"/>
    </location>
</feature>
<keyword evidence="5 7" id="KW-0694">RNA-binding</keyword>
<dbReference type="GO" id="GO:1990904">
    <property type="term" value="C:ribonucleoprotein complex"/>
    <property type="evidence" value="ECO:0007669"/>
    <property type="project" value="UniProtKB-KW"/>
</dbReference>
<evidence type="ECO:0000256" key="3">
    <source>
        <dbReference type="ARBA" id="ARBA00022490"/>
    </source>
</evidence>
<keyword evidence="3" id="KW-0963">Cytoplasm</keyword>
<keyword evidence="4" id="KW-0597">Phosphoprotein</keyword>
<dbReference type="InterPro" id="IPR036390">
    <property type="entry name" value="WH_DNA-bd_sf"/>
</dbReference>
<dbReference type="InterPro" id="IPR036388">
    <property type="entry name" value="WH-like_DNA-bd_sf"/>
</dbReference>
<dbReference type="SMART" id="SM00715">
    <property type="entry name" value="LA"/>
    <property type="match status" value="1"/>
</dbReference>
<organism evidence="10 11">
    <name type="scientific">Rhinolophus ferrumequinum</name>
    <name type="common">Greater horseshoe bat</name>
    <dbReference type="NCBI Taxonomy" id="59479"/>
    <lineage>
        <taxon>Eukaryota</taxon>
        <taxon>Metazoa</taxon>
        <taxon>Chordata</taxon>
        <taxon>Craniata</taxon>
        <taxon>Vertebrata</taxon>
        <taxon>Euteleostomi</taxon>
        <taxon>Mammalia</taxon>
        <taxon>Eutheria</taxon>
        <taxon>Laurasiatheria</taxon>
        <taxon>Chiroptera</taxon>
        <taxon>Yinpterochiroptera</taxon>
        <taxon>Rhinolophoidea</taxon>
        <taxon>Rhinolophidae</taxon>
        <taxon>Rhinolophinae</taxon>
        <taxon>Rhinolophus</taxon>
    </lineage>
</organism>
<evidence type="ECO:0000259" key="9">
    <source>
        <dbReference type="PROSITE" id="PS50961"/>
    </source>
</evidence>
<protein>
    <submittedName>
        <fullName evidence="10">La ribonucleoprotein 4B</fullName>
    </submittedName>
</protein>
<dbReference type="InterPro" id="IPR006630">
    <property type="entry name" value="La_HTH"/>
</dbReference>
<dbReference type="EMBL" id="JACAGC010000031">
    <property type="protein sequence ID" value="KAF6270531.1"/>
    <property type="molecule type" value="Genomic_DNA"/>
</dbReference>
<evidence type="ECO:0000256" key="1">
    <source>
        <dbReference type="ARBA" id="ARBA00004514"/>
    </source>
</evidence>
<feature type="region of interest" description="Disordered" evidence="8">
    <location>
        <begin position="396"/>
        <end position="436"/>
    </location>
</feature>
<feature type="compositionally biased region" description="Basic and acidic residues" evidence="8">
    <location>
        <begin position="682"/>
        <end position="693"/>
    </location>
</feature>
<dbReference type="GO" id="GO:0045727">
    <property type="term" value="P:positive regulation of translation"/>
    <property type="evidence" value="ECO:0007669"/>
    <property type="project" value="TreeGrafter"/>
</dbReference>
<feature type="compositionally biased region" description="Polar residues" evidence="8">
    <location>
        <begin position="629"/>
        <end position="641"/>
    </location>
</feature>
<dbReference type="Gene3D" id="3.30.70.330">
    <property type="match status" value="1"/>
</dbReference>
<feature type="compositionally biased region" description="Basic and acidic residues" evidence="8">
    <location>
        <begin position="596"/>
        <end position="621"/>
    </location>
</feature>
<keyword evidence="2" id="KW-0488">Methylation</keyword>
<dbReference type="CDD" id="cd08036">
    <property type="entry name" value="LARP_5"/>
    <property type="match status" value="1"/>
</dbReference>